<sequence length="276" mass="31178">MSKTGLLVFLFSLGLCSAFSGLYAQEAVMLEGMVVNDSIEHEYLHILNLSLQKGTVTRESGSFTIPARRGDTLYISAIQFKHREIVVSAEIFNQKYLEIELEPEVTELEDVQISNIELNGRLGDDMNRIKLEKPFDPGEAGLPVYKGPVLTQEERRLYTATHSGAGIIPVDAVINAITGRTKMLKEQVRISNMERRVQKARNLVSDTTYIKQLKIPPRYIDDFVHYVYFDKPEALAVAASKNPLSLLEMLMKQAPAYLQHKEEEGVEVSFREKEGQ</sequence>
<evidence type="ECO:0008006" key="4">
    <source>
        <dbReference type="Google" id="ProtNLM"/>
    </source>
</evidence>
<dbReference type="SUPFAM" id="SSF49464">
    <property type="entry name" value="Carboxypeptidase regulatory domain-like"/>
    <property type="match status" value="1"/>
</dbReference>
<protein>
    <recommendedName>
        <fullName evidence="4">TonB-dependent receptor</fullName>
    </recommendedName>
</protein>
<dbReference type="Proteomes" id="UP000229433">
    <property type="component" value="Unassembled WGS sequence"/>
</dbReference>
<reference evidence="2 3" key="1">
    <citation type="submission" date="2017-08" db="EMBL/GenBank/DDBJ databases">
        <title>The whole genome shortgun sequences of strain Leeuwenhoekiella nanhaiensis G18 from the South China Sea.</title>
        <authorList>
            <person name="Liu Q."/>
        </authorList>
    </citation>
    <scope>NUCLEOTIDE SEQUENCE [LARGE SCALE GENOMIC DNA]</scope>
    <source>
        <strain evidence="2 3">G18</strain>
    </source>
</reference>
<evidence type="ECO:0000256" key="1">
    <source>
        <dbReference type="SAM" id="SignalP"/>
    </source>
</evidence>
<accession>A0A2G1VMN5</accession>
<feature type="signal peptide" evidence="1">
    <location>
        <begin position="1"/>
        <end position="24"/>
    </location>
</feature>
<dbReference type="OrthoDB" id="1417583at2"/>
<evidence type="ECO:0000313" key="3">
    <source>
        <dbReference type="Proteomes" id="UP000229433"/>
    </source>
</evidence>
<gene>
    <name evidence="2" type="ORF">CJ305_17140</name>
</gene>
<name>A0A2G1VMN5_9FLAO</name>
<organism evidence="2 3">
    <name type="scientific">Leeuwenhoekiella nanhaiensis</name>
    <dbReference type="NCBI Taxonomy" id="1655491"/>
    <lineage>
        <taxon>Bacteria</taxon>
        <taxon>Pseudomonadati</taxon>
        <taxon>Bacteroidota</taxon>
        <taxon>Flavobacteriia</taxon>
        <taxon>Flavobacteriales</taxon>
        <taxon>Flavobacteriaceae</taxon>
        <taxon>Leeuwenhoekiella</taxon>
    </lineage>
</organism>
<keyword evidence="1" id="KW-0732">Signal</keyword>
<dbReference type="RefSeq" id="WP_143469411.1">
    <property type="nucleotide sequence ID" value="NZ_KZ319302.1"/>
</dbReference>
<keyword evidence="3" id="KW-1185">Reference proteome</keyword>
<dbReference type="AlphaFoldDB" id="A0A2G1VMN5"/>
<evidence type="ECO:0000313" key="2">
    <source>
        <dbReference type="EMBL" id="PHQ28032.1"/>
    </source>
</evidence>
<dbReference type="InterPro" id="IPR008969">
    <property type="entry name" value="CarboxyPept-like_regulatory"/>
</dbReference>
<feature type="chain" id="PRO_5013753542" description="TonB-dependent receptor" evidence="1">
    <location>
        <begin position="25"/>
        <end position="276"/>
    </location>
</feature>
<dbReference type="EMBL" id="NQXA01000022">
    <property type="protein sequence ID" value="PHQ28032.1"/>
    <property type="molecule type" value="Genomic_DNA"/>
</dbReference>
<proteinExistence type="predicted"/>
<comment type="caution">
    <text evidence="2">The sequence shown here is derived from an EMBL/GenBank/DDBJ whole genome shotgun (WGS) entry which is preliminary data.</text>
</comment>